<accession>A0A2K3L6N0</accession>
<dbReference type="EMBL" id="ASHM01027150">
    <property type="protein sequence ID" value="PNX74188.1"/>
    <property type="molecule type" value="Genomic_DNA"/>
</dbReference>
<keyword evidence="1" id="KW-0472">Membrane</keyword>
<dbReference type="Proteomes" id="UP000236291">
    <property type="component" value="Unassembled WGS sequence"/>
</dbReference>
<dbReference type="PANTHER" id="PTHR35708">
    <property type="entry name" value="GB|AAD25831.1"/>
    <property type="match status" value="1"/>
</dbReference>
<evidence type="ECO:0000313" key="2">
    <source>
        <dbReference type="EMBL" id="PNX74188.1"/>
    </source>
</evidence>
<reference evidence="2 3" key="1">
    <citation type="journal article" date="2014" name="Am. J. Bot.">
        <title>Genome assembly and annotation for red clover (Trifolium pratense; Fabaceae).</title>
        <authorList>
            <person name="Istvanek J."/>
            <person name="Jaros M."/>
            <person name="Krenek A."/>
            <person name="Repkova J."/>
        </authorList>
    </citation>
    <scope>NUCLEOTIDE SEQUENCE [LARGE SCALE GENOMIC DNA]</scope>
    <source>
        <strain evidence="3">cv. Tatra</strain>
        <tissue evidence="2">Young leaves</tissue>
    </source>
</reference>
<organism evidence="2 3">
    <name type="scientific">Trifolium pratense</name>
    <name type="common">Red clover</name>
    <dbReference type="NCBI Taxonomy" id="57577"/>
    <lineage>
        <taxon>Eukaryota</taxon>
        <taxon>Viridiplantae</taxon>
        <taxon>Streptophyta</taxon>
        <taxon>Embryophyta</taxon>
        <taxon>Tracheophyta</taxon>
        <taxon>Spermatophyta</taxon>
        <taxon>Magnoliopsida</taxon>
        <taxon>eudicotyledons</taxon>
        <taxon>Gunneridae</taxon>
        <taxon>Pentapetalae</taxon>
        <taxon>rosids</taxon>
        <taxon>fabids</taxon>
        <taxon>Fabales</taxon>
        <taxon>Fabaceae</taxon>
        <taxon>Papilionoideae</taxon>
        <taxon>50 kb inversion clade</taxon>
        <taxon>NPAAA clade</taxon>
        <taxon>Hologalegina</taxon>
        <taxon>IRL clade</taxon>
        <taxon>Trifolieae</taxon>
        <taxon>Trifolium</taxon>
    </lineage>
</organism>
<keyword evidence="1" id="KW-0812">Transmembrane</keyword>
<gene>
    <name evidence="2" type="ORF">L195_g030104</name>
</gene>
<protein>
    <submittedName>
        <fullName evidence="2">Uncharacterized protein</fullName>
    </submittedName>
</protein>
<feature type="transmembrane region" description="Helical" evidence="1">
    <location>
        <begin position="34"/>
        <end position="56"/>
    </location>
</feature>
<reference evidence="2 3" key="2">
    <citation type="journal article" date="2017" name="Front. Plant Sci.">
        <title>Gene Classification and Mining of Molecular Markers Useful in Red Clover (Trifolium pratense) Breeding.</title>
        <authorList>
            <person name="Istvanek J."/>
            <person name="Dluhosova J."/>
            <person name="Dluhos P."/>
            <person name="Patkova L."/>
            <person name="Nedelnik J."/>
            <person name="Repkova J."/>
        </authorList>
    </citation>
    <scope>NUCLEOTIDE SEQUENCE [LARGE SCALE GENOMIC DNA]</scope>
    <source>
        <strain evidence="3">cv. Tatra</strain>
        <tissue evidence="2">Young leaves</tissue>
    </source>
</reference>
<name>A0A2K3L6N0_TRIPR</name>
<dbReference type="PANTHER" id="PTHR35708:SF3">
    <property type="entry name" value="GB|AAD25831.1"/>
    <property type="match status" value="1"/>
</dbReference>
<keyword evidence="1" id="KW-1133">Transmembrane helix</keyword>
<sequence>MLSCFCLLRITSSWSLMASPFALILLFSSYKLVGFDFLSLFFSSLVVFLSTILYIWKHKSVEENVLTSMEKSSHECETFPKETPMLMNETMIEDMEKKEEQGSDNIGVANYDSYFSDLDGSISDEESLIEISLPSGHLMDQHKQEFNQQSLMEFLAEFNEMYEEENLIEIDISIGSIKYSRFEIET</sequence>
<dbReference type="AlphaFoldDB" id="A0A2K3L6N0"/>
<evidence type="ECO:0000256" key="1">
    <source>
        <dbReference type="SAM" id="Phobius"/>
    </source>
</evidence>
<evidence type="ECO:0000313" key="3">
    <source>
        <dbReference type="Proteomes" id="UP000236291"/>
    </source>
</evidence>
<comment type="caution">
    <text evidence="2">The sequence shown here is derived from an EMBL/GenBank/DDBJ whole genome shotgun (WGS) entry which is preliminary data.</text>
</comment>
<proteinExistence type="predicted"/>